<feature type="region of interest" description="Disordered" evidence="1">
    <location>
        <begin position="1"/>
        <end position="31"/>
    </location>
</feature>
<reference evidence="2" key="2">
    <citation type="submission" date="2023-06" db="EMBL/GenBank/DDBJ databases">
        <authorList>
            <person name="Lucena T."/>
            <person name="Sun Q."/>
        </authorList>
    </citation>
    <scope>NUCLEOTIDE SEQUENCE</scope>
    <source>
        <strain evidence="2">CECT 7703</strain>
    </source>
</reference>
<dbReference type="Proteomes" id="UP001180081">
    <property type="component" value="Unassembled WGS sequence"/>
</dbReference>
<evidence type="ECO:0000256" key="1">
    <source>
        <dbReference type="SAM" id="MobiDB-lite"/>
    </source>
</evidence>
<evidence type="ECO:0000313" key="2">
    <source>
        <dbReference type="EMBL" id="MDN3578310.1"/>
    </source>
</evidence>
<dbReference type="RefSeq" id="WP_290333662.1">
    <property type="nucleotide sequence ID" value="NZ_JAUFPU010000018.1"/>
</dbReference>
<protein>
    <submittedName>
        <fullName evidence="2">Uncharacterized protein</fullName>
    </submittedName>
</protein>
<dbReference type="EMBL" id="JAUFPU010000018">
    <property type="protein sequence ID" value="MDN3578310.1"/>
    <property type="molecule type" value="Genomic_DNA"/>
</dbReference>
<evidence type="ECO:0000313" key="3">
    <source>
        <dbReference type="Proteomes" id="UP001180081"/>
    </source>
</evidence>
<comment type="caution">
    <text evidence="2">The sequence shown here is derived from an EMBL/GenBank/DDBJ whole genome shotgun (WGS) entry which is preliminary data.</text>
</comment>
<proteinExistence type="predicted"/>
<feature type="region of interest" description="Disordered" evidence="1">
    <location>
        <begin position="115"/>
        <end position="134"/>
    </location>
</feature>
<name>A0ABT8B8E2_9NEIS</name>
<accession>A0ABT8B8E2</accession>
<keyword evidence="3" id="KW-1185">Reference proteome</keyword>
<reference evidence="2" key="1">
    <citation type="journal article" date="2014" name="Int. J. Syst. Evol. Microbiol.">
        <title>Complete genome of a new Firmicutes species belonging to the dominant human colonic microbiota ('Ruminococcus bicirculans') reveals two chromosomes and a selective capacity to utilize plant glucans.</title>
        <authorList>
            <consortium name="NISC Comparative Sequencing Program"/>
            <person name="Wegmann U."/>
            <person name="Louis P."/>
            <person name="Goesmann A."/>
            <person name="Henrissat B."/>
            <person name="Duncan S.H."/>
            <person name="Flint H.J."/>
        </authorList>
    </citation>
    <scope>NUCLEOTIDE SEQUENCE</scope>
    <source>
        <strain evidence="2">CECT 7703</strain>
    </source>
</reference>
<gene>
    <name evidence="2" type="ORF">QWZ03_16195</name>
</gene>
<sequence length="491" mass="53173">MDRPTKRRRLQSEPEPVLNANPQPPVPRYRGKDFTANITHLAQGTPTTVGSVTAQLKIPYAIGPDMANARGKEVDIFGTYSVLPRFGDEAWTQGMMVPMGTTSYFDVNEVRGPSPGKYKTGKKAGQDRPGPVIGRPIVGRAVPLDLDLKTATVESRAMKFLAIKAAKYTPKAPGDDVLFDDASKTGYLGGLTMGSYVEEITGKRSVGIGNTGSGMRAMTLASKWRMKTAGTTSEAGFGRKLLESFPQLGKGGLEQAVKDAGWNVLTHHGGTKPLMGASALDDEVRLGGANALSVYQHHQGMKGSVYKAHVEAREAAKRRFDQKLTDFKAGADPATLGQQWHASQGFLSGLDLGADRQRIKEARADYVARKLKKHNVEHVLGPRALAKKHFKEQGLATVDKALDPQGYKREKHAYVKATLTAAGFNTAKLDASRQAKDAFAAKFNNAQKGSVVPGKWWASKAGMVDFTKLDDLGRKALKQEYVARKTGKIPK</sequence>
<organism evidence="2 3">
    <name type="scientific">Chitinimonas viridis</name>
    <dbReference type="NCBI Taxonomy" id="664880"/>
    <lineage>
        <taxon>Bacteria</taxon>
        <taxon>Pseudomonadati</taxon>
        <taxon>Pseudomonadota</taxon>
        <taxon>Betaproteobacteria</taxon>
        <taxon>Neisseriales</taxon>
        <taxon>Chitinibacteraceae</taxon>
        <taxon>Chitinimonas</taxon>
    </lineage>
</organism>